<evidence type="ECO:0000256" key="4">
    <source>
        <dbReference type="ARBA" id="ARBA00022448"/>
    </source>
</evidence>
<dbReference type="PANTHER" id="PTHR43298:SF2">
    <property type="entry name" value="FMN_FAD EXPORTER YEEO-RELATED"/>
    <property type="match status" value="1"/>
</dbReference>
<feature type="transmembrane region" description="Helical" evidence="6">
    <location>
        <begin position="169"/>
        <end position="188"/>
    </location>
</feature>
<dbReference type="InterPro" id="IPR002528">
    <property type="entry name" value="MATE_fam"/>
</dbReference>
<evidence type="ECO:0000256" key="6">
    <source>
        <dbReference type="SAM" id="Phobius"/>
    </source>
</evidence>
<dbReference type="GO" id="GO:0042910">
    <property type="term" value="F:xenobiotic transmembrane transporter activity"/>
    <property type="evidence" value="ECO:0007669"/>
    <property type="project" value="InterPro"/>
</dbReference>
<evidence type="ECO:0000256" key="2">
    <source>
        <dbReference type="ARBA" id="ARBA00010199"/>
    </source>
</evidence>
<proteinExistence type="inferred from homology"/>
<organism evidence="7 8">
    <name type="scientific">Clostridium tetanomorphum</name>
    <dbReference type="NCBI Taxonomy" id="1553"/>
    <lineage>
        <taxon>Bacteria</taxon>
        <taxon>Bacillati</taxon>
        <taxon>Bacillota</taxon>
        <taxon>Clostridia</taxon>
        <taxon>Eubacteriales</taxon>
        <taxon>Clostridiaceae</taxon>
        <taxon>Clostridium</taxon>
    </lineage>
</organism>
<keyword evidence="8" id="KW-1185">Reference proteome</keyword>
<comment type="similarity">
    <text evidence="2">Belongs to the multi antimicrobial extrusion (MATE) (TC 2.A.66.1) family.</text>
</comment>
<keyword evidence="6" id="KW-0812">Transmembrane</keyword>
<dbReference type="GO" id="GO:0015297">
    <property type="term" value="F:antiporter activity"/>
    <property type="evidence" value="ECO:0007669"/>
    <property type="project" value="InterPro"/>
</dbReference>
<keyword evidence="6" id="KW-0472">Membrane</keyword>
<accession>A0A923EBD3</accession>
<dbReference type="Proteomes" id="UP000563151">
    <property type="component" value="Unassembled WGS sequence"/>
</dbReference>
<keyword evidence="4" id="KW-0813">Transport</keyword>
<keyword evidence="6" id="KW-1133">Transmembrane helix</keyword>
<comment type="function">
    <text evidence="1">Multidrug efflux pump.</text>
</comment>
<dbReference type="PANTHER" id="PTHR43298">
    <property type="entry name" value="MULTIDRUG RESISTANCE PROTEIN NORM-RELATED"/>
    <property type="match status" value="1"/>
</dbReference>
<evidence type="ECO:0000256" key="3">
    <source>
        <dbReference type="ARBA" id="ARBA00020268"/>
    </source>
</evidence>
<dbReference type="EMBL" id="JAAZWO010000015">
    <property type="protein sequence ID" value="MBC2398571.1"/>
    <property type="molecule type" value="Genomic_DNA"/>
</dbReference>
<comment type="caution">
    <text evidence="7">The sequence shown here is derived from an EMBL/GenBank/DDBJ whole genome shotgun (WGS) entry which is preliminary data.</text>
</comment>
<evidence type="ECO:0000313" key="7">
    <source>
        <dbReference type="EMBL" id="MBC2398571.1"/>
    </source>
</evidence>
<dbReference type="Pfam" id="PF01554">
    <property type="entry name" value="MatE"/>
    <property type="match status" value="1"/>
</dbReference>
<protein>
    <recommendedName>
        <fullName evidence="3">Probable multidrug resistance protein NorM</fullName>
    </recommendedName>
    <alternativeName>
        <fullName evidence="5">Multidrug-efflux transporter</fullName>
    </alternativeName>
</protein>
<dbReference type="InterPro" id="IPR050222">
    <property type="entry name" value="MATE_MdtK"/>
</dbReference>
<reference evidence="7 8" key="1">
    <citation type="submission" date="2020-04" db="EMBL/GenBank/DDBJ databases">
        <title>Genomic insights into acetone-butanol-ethanol (ABE) fermentation by sequencing solventogenic clostridia strains.</title>
        <authorList>
            <person name="Brown S."/>
        </authorList>
    </citation>
    <scope>NUCLEOTIDE SEQUENCE [LARGE SCALE GENOMIC DNA]</scope>
    <source>
        <strain evidence="7 8">DJ011</strain>
    </source>
</reference>
<name>A0A923EBD3_CLOTT</name>
<dbReference type="RefSeq" id="WP_051593374.1">
    <property type="nucleotide sequence ID" value="NZ_JAAZWO010000015.1"/>
</dbReference>
<gene>
    <name evidence="7" type="ORF">HGG79_12420</name>
</gene>
<evidence type="ECO:0000256" key="5">
    <source>
        <dbReference type="ARBA" id="ARBA00031636"/>
    </source>
</evidence>
<sequence length="198" mass="22088">MIRTICLLITTNIFIAEGAELGADVLAANSILFQIQYIMAYAFDGLANAASVFAGKAIGKDDKELFDLNIKRSGQWSMIFTIIITIMYFLGKNILITLFTNIEEVLNLISAFDKYLLCFPLFTAVGLVYYGIFSGAIKTKAIRNSMILSLITFLIADKCLVSTMGNHGLWIAFLIFCLSRSVFLIMYLPSMRKELNLS</sequence>
<dbReference type="GO" id="GO:0005886">
    <property type="term" value="C:plasma membrane"/>
    <property type="evidence" value="ECO:0007669"/>
    <property type="project" value="TreeGrafter"/>
</dbReference>
<evidence type="ECO:0000256" key="1">
    <source>
        <dbReference type="ARBA" id="ARBA00003408"/>
    </source>
</evidence>
<dbReference type="AlphaFoldDB" id="A0A923EBD3"/>
<feature type="transmembrane region" description="Helical" evidence="6">
    <location>
        <begin position="114"/>
        <end position="133"/>
    </location>
</feature>
<evidence type="ECO:0000313" key="8">
    <source>
        <dbReference type="Proteomes" id="UP000563151"/>
    </source>
</evidence>
<feature type="transmembrane region" description="Helical" evidence="6">
    <location>
        <begin position="76"/>
        <end position="102"/>
    </location>
</feature>